<keyword evidence="4" id="KW-1185">Reference proteome</keyword>
<dbReference type="Proteomes" id="UP000003963">
    <property type="component" value="Unassembled WGS sequence"/>
</dbReference>
<protein>
    <submittedName>
        <fullName evidence="3">Putative membrane protein</fullName>
    </submittedName>
</protein>
<name>D9WUQ5_9ACTN</name>
<evidence type="ECO:0000256" key="1">
    <source>
        <dbReference type="SAM" id="MobiDB-lite"/>
    </source>
</evidence>
<dbReference type="EMBL" id="GG657754">
    <property type="protein sequence ID" value="EFL26437.1"/>
    <property type="molecule type" value="Genomic_DNA"/>
</dbReference>
<proteinExistence type="predicted"/>
<dbReference type="HOGENOM" id="CLU_056543_1_0_11"/>
<accession>D9WUQ5</accession>
<keyword evidence="2" id="KW-0812">Transmembrane</keyword>
<keyword evidence="2" id="KW-0472">Membrane</keyword>
<feature type="transmembrane region" description="Helical" evidence="2">
    <location>
        <begin position="24"/>
        <end position="47"/>
    </location>
</feature>
<keyword evidence="2" id="KW-1133">Transmembrane helix</keyword>
<organism evidence="3 4">
    <name type="scientific">Streptomyces himastatinicus ATCC 53653</name>
    <dbReference type="NCBI Taxonomy" id="457427"/>
    <lineage>
        <taxon>Bacteria</taxon>
        <taxon>Bacillati</taxon>
        <taxon>Actinomycetota</taxon>
        <taxon>Actinomycetes</taxon>
        <taxon>Kitasatosporales</taxon>
        <taxon>Streptomycetaceae</taxon>
        <taxon>Streptomyces</taxon>
        <taxon>Streptomyces violaceusniger group</taxon>
    </lineage>
</organism>
<evidence type="ECO:0000313" key="4">
    <source>
        <dbReference type="Proteomes" id="UP000003963"/>
    </source>
</evidence>
<dbReference type="RefSeq" id="WP_009718237.1">
    <property type="nucleotide sequence ID" value="NZ_GG657754.1"/>
</dbReference>
<evidence type="ECO:0000256" key="2">
    <source>
        <dbReference type="SAM" id="Phobius"/>
    </source>
</evidence>
<sequence>MCAPRAPVLEGPGEPGPTWSLPSLALLAVTAAVLLGAALWHLALVFLSIAPPGPVQRTYAHAIEAHVNPEFGQDWQLFAPQPLQANVRVEARLRTAAGSGTPRTGRWTSLTAQDIAAVRHNSLPSHADQNLLRRAWDFYRDTHNRREMPTDARGALAAQYVKRIALLRLADDAHGARITALQVRSRAVPVPPPHWSDRAPVRNTPHRTLPWWPVTDDDRRGL</sequence>
<evidence type="ECO:0000313" key="3">
    <source>
        <dbReference type="EMBL" id="EFL26437.1"/>
    </source>
</evidence>
<dbReference type="InterPro" id="IPR043857">
    <property type="entry name" value="DUF5819"/>
</dbReference>
<dbReference type="OrthoDB" id="9342777at2"/>
<feature type="region of interest" description="Disordered" evidence="1">
    <location>
        <begin position="188"/>
        <end position="208"/>
    </location>
</feature>
<dbReference type="STRING" id="457427.SSOG_06151"/>
<reference evidence="3 4" key="1">
    <citation type="submission" date="2009-02" db="EMBL/GenBank/DDBJ databases">
        <title>Annotation of Streptomyces hygroscopicus strain ATCC 53653.</title>
        <authorList>
            <consortium name="The Broad Institute Genome Sequencing Platform"/>
            <consortium name="Broad Institute Microbial Sequencing Center"/>
            <person name="Fischbach M."/>
            <person name="Godfrey P."/>
            <person name="Ward D."/>
            <person name="Young S."/>
            <person name="Zeng Q."/>
            <person name="Koehrsen M."/>
            <person name="Alvarado L."/>
            <person name="Berlin A.M."/>
            <person name="Bochicchio J."/>
            <person name="Borenstein D."/>
            <person name="Chapman S.B."/>
            <person name="Chen Z."/>
            <person name="Engels R."/>
            <person name="Freedman E."/>
            <person name="Gellesch M."/>
            <person name="Goldberg J."/>
            <person name="Griggs A."/>
            <person name="Gujja S."/>
            <person name="Heilman E.R."/>
            <person name="Heiman D.I."/>
            <person name="Hepburn T.A."/>
            <person name="Howarth C."/>
            <person name="Jen D."/>
            <person name="Larson L."/>
            <person name="Lewis B."/>
            <person name="Mehta T."/>
            <person name="Park D."/>
            <person name="Pearson M."/>
            <person name="Richards J."/>
            <person name="Roberts A."/>
            <person name="Saif S."/>
            <person name="Shea T.D."/>
            <person name="Shenoy N."/>
            <person name="Sisk P."/>
            <person name="Stolte C."/>
            <person name="Sykes S.N."/>
            <person name="Thomson T."/>
            <person name="Walk T."/>
            <person name="White J."/>
            <person name="Yandava C."/>
            <person name="Straight P."/>
            <person name="Clardy J."/>
            <person name="Hung D."/>
            <person name="Kolter R."/>
            <person name="Mekalanos J."/>
            <person name="Walker S."/>
            <person name="Walsh C.T."/>
            <person name="Wieland-Brown L.C."/>
            <person name="Haas B."/>
            <person name="Nusbaum C."/>
            <person name="Birren B."/>
        </authorList>
    </citation>
    <scope>NUCLEOTIDE SEQUENCE [LARGE SCALE GENOMIC DNA]</scope>
    <source>
        <strain evidence="3 4">ATCC 53653</strain>
    </source>
</reference>
<dbReference type="Pfam" id="PF19136">
    <property type="entry name" value="DUF5819"/>
    <property type="match status" value="1"/>
</dbReference>
<gene>
    <name evidence="3" type="ORF">SSOG_06151</name>
</gene>
<dbReference type="AlphaFoldDB" id="D9WUQ5"/>